<dbReference type="CDD" id="cd04301">
    <property type="entry name" value="NAT_SF"/>
    <property type="match status" value="1"/>
</dbReference>
<dbReference type="PROSITE" id="PS51186">
    <property type="entry name" value="GNAT"/>
    <property type="match status" value="1"/>
</dbReference>
<keyword evidence="1 4" id="KW-0808">Transferase</keyword>
<dbReference type="EMBL" id="CP001013">
    <property type="protein sequence ID" value="ACB35414.1"/>
    <property type="molecule type" value="Genomic_DNA"/>
</dbReference>
<reference evidence="4 5" key="1">
    <citation type="submission" date="2008-03" db="EMBL/GenBank/DDBJ databases">
        <title>Complete sequence of Leptothrix cholodnii SP-6.</title>
        <authorList>
            <consortium name="US DOE Joint Genome Institute"/>
            <person name="Copeland A."/>
            <person name="Lucas S."/>
            <person name="Lapidus A."/>
            <person name="Glavina del Rio T."/>
            <person name="Dalin E."/>
            <person name="Tice H."/>
            <person name="Bruce D."/>
            <person name="Goodwin L."/>
            <person name="Pitluck S."/>
            <person name="Chertkov O."/>
            <person name="Brettin T."/>
            <person name="Detter J.C."/>
            <person name="Han C."/>
            <person name="Kuske C.R."/>
            <person name="Schmutz J."/>
            <person name="Larimer F."/>
            <person name="Land M."/>
            <person name="Hauser L."/>
            <person name="Kyrpides N."/>
            <person name="Lykidis A."/>
            <person name="Emerson D."/>
            <person name="Richardson P."/>
        </authorList>
    </citation>
    <scope>NUCLEOTIDE SEQUENCE [LARGE SCALE GENOMIC DNA]</scope>
    <source>
        <strain evidence="5">ATCC 51168 / LMG 8142 / SP-6</strain>
    </source>
</reference>
<dbReference type="InterPro" id="IPR016181">
    <property type="entry name" value="Acyl_CoA_acyltransferase"/>
</dbReference>
<dbReference type="Proteomes" id="UP000001693">
    <property type="component" value="Chromosome"/>
</dbReference>
<accession>B1Y0Z7</accession>
<protein>
    <submittedName>
        <fullName evidence="4">GCN5-related N-acetyltransferase</fullName>
    </submittedName>
</protein>
<dbReference type="KEGG" id="lch:Lcho_3154"/>
<feature type="domain" description="N-acetyltransferase" evidence="3">
    <location>
        <begin position="28"/>
        <end position="189"/>
    </location>
</feature>
<gene>
    <name evidence="4" type="ordered locus">Lcho_3154</name>
</gene>
<evidence type="ECO:0000256" key="2">
    <source>
        <dbReference type="ARBA" id="ARBA00023315"/>
    </source>
</evidence>
<keyword evidence="2" id="KW-0012">Acyltransferase</keyword>
<dbReference type="STRING" id="395495.Lcho_3154"/>
<evidence type="ECO:0000313" key="4">
    <source>
        <dbReference type="EMBL" id="ACB35414.1"/>
    </source>
</evidence>
<dbReference type="PANTHER" id="PTHR43072:SF23">
    <property type="entry name" value="UPF0039 PROTEIN C11D3.02C"/>
    <property type="match status" value="1"/>
</dbReference>
<keyword evidence="5" id="KW-1185">Reference proteome</keyword>
<organism evidence="4 5">
    <name type="scientific">Leptothrix cholodnii (strain ATCC 51168 / LMG 8142 / SP-6)</name>
    <name type="common">Leptothrix discophora (strain SP-6)</name>
    <dbReference type="NCBI Taxonomy" id="395495"/>
    <lineage>
        <taxon>Bacteria</taxon>
        <taxon>Pseudomonadati</taxon>
        <taxon>Pseudomonadota</taxon>
        <taxon>Betaproteobacteria</taxon>
        <taxon>Burkholderiales</taxon>
        <taxon>Sphaerotilaceae</taxon>
        <taxon>Leptothrix</taxon>
    </lineage>
</organism>
<dbReference type="GO" id="GO:0016747">
    <property type="term" value="F:acyltransferase activity, transferring groups other than amino-acyl groups"/>
    <property type="evidence" value="ECO:0007669"/>
    <property type="project" value="InterPro"/>
</dbReference>
<dbReference type="OrthoDB" id="5459937at2"/>
<proteinExistence type="predicted"/>
<evidence type="ECO:0000259" key="3">
    <source>
        <dbReference type="PROSITE" id="PS51186"/>
    </source>
</evidence>
<dbReference type="Pfam" id="PF00583">
    <property type="entry name" value="Acetyltransf_1"/>
    <property type="match status" value="1"/>
</dbReference>
<evidence type="ECO:0000313" key="5">
    <source>
        <dbReference type="Proteomes" id="UP000001693"/>
    </source>
</evidence>
<sequence length="198" mass="21751">MAGMSSAAESPEGHTAEARAVDTPLPGLQLRPAQLHDAAAIAAILNHYIVFTTATFMTEPVSVDSRRAFIVERKPEHPIWVAERDGVAIGWAALAQHQPRSAYGHTLENSIYLHPGHVGRGIGTLLMSQLVADAQRRGFHSLIAGACSEQAGSLALHERMGYRRCAHFHEVARKFDRWLDVVYLERLLQPASHDPAPR</sequence>
<dbReference type="Gene3D" id="3.40.630.30">
    <property type="match status" value="1"/>
</dbReference>
<dbReference type="HOGENOM" id="CLU_013985_4_4_4"/>
<dbReference type="InterPro" id="IPR000182">
    <property type="entry name" value="GNAT_dom"/>
</dbReference>
<name>B1Y0Z7_LEPCP</name>
<dbReference type="SUPFAM" id="SSF55729">
    <property type="entry name" value="Acyl-CoA N-acyltransferases (Nat)"/>
    <property type="match status" value="1"/>
</dbReference>
<dbReference type="eggNOG" id="COG1247">
    <property type="taxonomic scope" value="Bacteria"/>
</dbReference>
<dbReference type="PANTHER" id="PTHR43072">
    <property type="entry name" value="N-ACETYLTRANSFERASE"/>
    <property type="match status" value="1"/>
</dbReference>
<evidence type="ECO:0000256" key="1">
    <source>
        <dbReference type="ARBA" id="ARBA00022679"/>
    </source>
</evidence>
<dbReference type="AlphaFoldDB" id="B1Y0Z7"/>